<feature type="domain" description="Exosome complex component CSL4 C-terminal" evidence="5">
    <location>
        <begin position="93"/>
        <end position="187"/>
    </location>
</feature>
<evidence type="ECO:0000259" key="5">
    <source>
        <dbReference type="Pfam" id="PF10447"/>
    </source>
</evidence>
<gene>
    <name evidence="6" type="ORF">EX895_000920</name>
</gene>
<dbReference type="GO" id="GO:0005737">
    <property type="term" value="C:cytoplasm"/>
    <property type="evidence" value="ECO:0007669"/>
    <property type="project" value="TreeGrafter"/>
</dbReference>
<feature type="compositionally biased region" description="Polar residues" evidence="4">
    <location>
        <begin position="66"/>
        <end position="76"/>
    </location>
</feature>
<evidence type="ECO:0000256" key="2">
    <source>
        <dbReference type="ARBA" id="ARBA00022490"/>
    </source>
</evidence>
<dbReference type="PANTHER" id="PTHR12686">
    <property type="entry name" value="3'-5' EXORIBONUCLEASE CSL4-RELATED"/>
    <property type="match status" value="1"/>
</dbReference>
<keyword evidence="3" id="KW-0271">Exosome</keyword>
<dbReference type="GeneID" id="40723815"/>
<dbReference type="PANTHER" id="PTHR12686:SF8">
    <property type="entry name" value="EXOSOME COMPLEX COMPONENT CSL4"/>
    <property type="match status" value="1"/>
</dbReference>
<name>A0A4U7L5W2_9BASI</name>
<dbReference type="RefSeq" id="XP_029742907.1">
    <property type="nucleotide sequence ID" value="XM_029881521.1"/>
</dbReference>
<dbReference type="GO" id="GO:0006396">
    <property type="term" value="P:RNA processing"/>
    <property type="evidence" value="ECO:0007669"/>
    <property type="project" value="InterPro"/>
</dbReference>
<dbReference type="EMBL" id="SRRM01000002">
    <property type="protein sequence ID" value="TKY90922.1"/>
    <property type="molecule type" value="Genomic_DNA"/>
</dbReference>
<dbReference type="Pfam" id="PF10447">
    <property type="entry name" value="EXOSC1"/>
    <property type="match status" value="1"/>
</dbReference>
<accession>A0A4U7L5W2</accession>
<evidence type="ECO:0000256" key="1">
    <source>
        <dbReference type="ARBA" id="ARBA00004604"/>
    </source>
</evidence>
<feature type="region of interest" description="Disordered" evidence="4">
    <location>
        <begin position="52"/>
        <end position="76"/>
    </location>
</feature>
<sequence length="274" mass="28329">MEASTSSLGRLLLPGQPVFVSSSSKAKLELGTGTYARGDYILSSLVGYETRTPSSSSSNASASASTPISKSTPSASRTEIVSISGVENRFVVPRPDSTVIARVTRVTPRQAYLSILIVDGQPCGSSSSTSSTFVQSGLGNHAAGEGEGVDFQGVVRSQDVRSTEKDKVKLADCFRPGDIVRATVISLGDARSYYLSTAGNTLGVIYAMSATSASATTDAEANETEAATATAVTSVGGAGWNISGNPMVPISWNQMIDPVTGVVENRKCAKPDSL</sequence>
<comment type="subcellular location">
    <subcellularLocation>
        <location evidence="1">Nucleus</location>
        <location evidence="1">Nucleolus</location>
    </subcellularLocation>
</comment>
<protein>
    <recommendedName>
        <fullName evidence="5">Exosome complex component CSL4 C-terminal domain-containing protein</fullName>
    </recommendedName>
</protein>
<dbReference type="InterPro" id="IPR019495">
    <property type="entry name" value="EXOSC1_C"/>
</dbReference>
<dbReference type="KEGG" id="sgra:EX895_000920"/>
<dbReference type="GO" id="GO:0005730">
    <property type="term" value="C:nucleolus"/>
    <property type="evidence" value="ECO:0007669"/>
    <property type="project" value="UniProtKB-SubCell"/>
</dbReference>
<dbReference type="GO" id="GO:0000176">
    <property type="term" value="C:nuclear exosome (RNase complex)"/>
    <property type="evidence" value="ECO:0007669"/>
    <property type="project" value="TreeGrafter"/>
</dbReference>
<keyword evidence="7" id="KW-1185">Reference proteome</keyword>
<dbReference type="AlphaFoldDB" id="A0A4U7L5W2"/>
<dbReference type="OrthoDB" id="440760at2759"/>
<dbReference type="Gene3D" id="2.40.50.140">
    <property type="entry name" value="Nucleic acid-binding proteins"/>
    <property type="match status" value="1"/>
</dbReference>
<dbReference type="InterPro" id="IPR012340">
    <property type="entry name" value="NA-bd_OB-fold"/>
</dbReference>
<dbReference type="InterPro" id="IPR039771">
    <property type="entry name" value="Csl4"/>
</dbReference>
<comment type="caution">
    <text evidence="6">The sequence shown here is derived from an EMBL/GenBank/DDBJ whole genome shotgun (WGS) entry which is preliminary data.</text>
</comment>
<dbReference type="GO" id="GO:0003723">
    <property type="term" value="F:RNA binding"/>
    <property type="evidence" value="ECO:0007669"/>
    <property type="project" value="InterPro"/>
</dbReference>
<organism evidence="6 7">
    <name type="scientific">Sporisorium graminicola</name>
    <dbReference type="NCBI Taxonomy" id="280036"/>
    <lineage>
        <taxon>Eukaryota</taxon>
        <taxon>Fungi</taxon>
        <taxon>Dikarya</taxon>
        <taxon>Basidiomycota</taxon>
        <taxon>Ustilaginomycotina</taxon>
        <taxon>Ustilaginomycetes</taxon>
        <taxon>Ustilaginales</taxon>
        <taxon>Ustilaginaceae</taxon>
        <taxon>Sporisorium</taxon>
    </lineage>
</organism>
<evidence type="ECO:0000313" key="6">
    <source>
        <dbReference type="EMBL" id="TKY90922.1"/>
    </source>
</evidence>
<evidence type="ECO:0000256" key="3">
    <source>
        <dbReference type="ARBA" id="ARBA00022835"/>
    </source>
</evidence>
<feature type="compositionally biased region" description="Low complexity" evidence="4">
    <location>
        <begin position="54"/>
        <end position="65"/>
    </location>
</feature>
<proteinExistence type="predicted"/>
<reference evidence="6 7" key="1">
    <citation type="submission" date="2019-05" db="EMBL/GenBank/DDBJ databases">
        <title>Sporisorium graminicola CBS 10092 draft sequencing and annotation.</title>
        <authorList>
            <person name="Solano-Gonzalez S."/>
            <person name="Caddick M.X."/>
            <person name="Darby A."/>
        </authorList>
    </citation>
    <scope>NUCLEOTIDE SEQUENCE [LARGE SCALE GENOMIC DNA]</scope>
    <source>
        <strain evidence="6 7">CBS 10092</strain>
    </source>
</reference>
<dbReference type="Proteomes" id="UP000306050">
    <property type="component" value="Chromosome SGRAM_1"/>
</dbReference>
<keyword evidence="2" id="KW-0963">Cytoplasm</keyword>
<evidence type="ECO:0000313" key="7">
    <source>
        <dbReference type="Proteomes" id="UP000306050"/>
    </source>
</evidence>
<evidence type="ECO:0000256" key="4">
    <source>
        <dbReference type="SAM" id="MobiDB-lite"/>
    </source>
</evidence>
<dbReference type="SUPFAM" id="SSF50249">
    <property type="entry name" value="Nucleic acid-binding proteins"/>
    <property type="match status" value="1"/>
</dbReference>